<dbReference type="PROSITE" id="PS50111">
    <property type="entry name" value="CHEMOTAXIS_TRANSDUC_2"/>
    <property type="match status" value="1"/>
</dbReference>
<dbReference type="InterPro" id="IPR003660">
    <property type="entry name" value="HAMP_dom"/>
</dbReference>
<dbReference type="SUPFAM" id="SSF58104">
    <property type="entry name" value="Methyl-accepting chemotaxis protein (MCP) signaling domain"/>
    <property type="match status" value="1"/>
</dbReference>
<feature type="transmembrane region" description="Helical" evidence="5">
    <location>
        <begin position="194"/>
        <end position="215"/>
    </location>
</feature>
<keyword evidence="5" id="KW-0812">Transmembrane</keyword>
<evidence type="ECO:0000313" key="9">
    <source>
        <dbReference type="Proteomes" id="UP000304880"/>
    </source>
</evidence>
<keyword evidence="4" id="KW-0807">Transducer</keyword>
<dbReference type="FunFam" id="1.10.287.950:FF:000001">
    <property type="entry name" value="Methyl-accepting chemotaxis sensory transducer"/>
    <property type="match status" value="1"/>
</dbReference>
<keyword evidence="5" id="KW-1133">Transmembrane helix</keyword>
<dbReference type="AlphaFoldDB" id="A0A5C4R8K7"/>
<sequence>MSFVPRLSLRQKITLTSLGLMTALALVLVTVLSMAQRQSLLENAQSAQRVTLRVLSYDLAVDHDGFSATTRPDGTLGDVVWPQIPDFADHTMIDDVGGQTGETATIFRLDPELGQFMRVTTNVKRPDGTRAVGTPLDPTGPVHAAMLEGRTYSGTTTILDHPYLTLYVPVRDQQGQVNGVLYAGVAMDGIEAVLWRNLTTAVALTAAALLLAFALNQVMTRRALRPLAAVDAAMQDVARQNYDRPIPGTAMRDEIGSIARNLEQFRDGLAQAQEARHAAAALREAGAAEAQAQSRKQARIVTDISTGLERLAAGDLTAQIASPAHDPFPQEYEALRASFNKVVSDLGSTMGRIVEVARQVRTGSDEITSAAQDLAGRAETQAATLEESAAALTELTASVHSTADLARTAESVSRANRSIAEEGRSIVGEAIQAMEKIEASSDQINRIITVIDDIAFQTNLLALNAGVEAARAGEAGRGFAVVASEVRGLAQRASESAREIKGLISDSSQHVRSGSSLVSRTGGSLEQILSKAREVSDQVAAIALAASDQSTALSEINSGVNHLDQVTQQNAAVAEETNAAAASLQHQAGVLASALTSFTFQPASTWDTRDDPLRTSDDPFVQVAAPRHRAGSPKAGTARMMEF</sequence>
<dbReference type="Gene3D" id="6.10.340.10">
    <property type="match status" value="1"/>
</dbReference>
<dbReference type="InterPro" id="IPR029151">
    <property type="entry name" value="Sensor-like_sf"/>
</dbReference>
<dbReference type="PANTHER" id="PTHR43531:SF11">
    <property type="entry name" value="METHYL-ACCEPTING CHEMOTAXIS PROTEIN 3"/>
    <property type="match status" value="1"/>
</dbReference>
<gene>
    <name evidence="8" type="ORF">FHD67_05170</name>
</gene>
<evidence type="ECO:0000256" key="4">
    <source>
        <dbReference type="PROSITE-ProRule" id="PRU00284"/>
    </source>
</evidence>
<dbReference type="PROSITE" id="PS50885">
    <property type="entry name" value="HAMP"/>
    <property type="match status" value="2"/>
</dbReference>
<dbReference type="Proteomes" id="UP000304880">
    <property type="component" value="Unassembled WGS sequence"/>
</dbReference>
<dbReference type="PANTHER" id="PTHR43531">
    <property type="entry name" value="PROTEIN ICFG"/>
    <property type="match status" value="1"/>
</dbReference>
<organism evidence="8 9">
    <name type="scientific">Paracoccus haeundaensis</name>
    <dbReference type="NCBI Taxonomy" id="225362"/>
    <lineage>
        <taxon>Bacteria</taxon>
        <taxon>Pseudomonadati</taxon>
        <taxon>Pseudomonadota</taxon>
        <taxon>Alphaproteobacteria</taxon>
        <taxon>Rhodobacterales</taxon>
        <taxon>Paracoccaceae</taxon>
        <taxon>Paracoccus</taxon>
    </lineage>
</organism>
<dbReference type="CDD" id="cd06225">
    <property type="entry name" value="HAMP"/>
    <property type="match status" value="1"/>
</dbReference>
<protein>
    <submittedName>
        <fullName evidence="8">Methyl-accepting chemotaxis protein</fullName>
    </submittedName>
</protein>
<evidence type="ECO:0000256" key="5">
    <source>
        <dbReference type="SAM" id="Phobius"/>
    </source>
</evidence>
<dbReference type="Pfam" id="PF17201">
    <property type="entry name" value="Cache_3-Cache_2"/>
    <property type="match status" value="1"/>
</dbReference>
<feature type="domain" description="Methyl-accepting transducer" evidence="6">
    <location>
        <begin position="356"/>
        <end position="585"/>
    </location>
</feature>
<comment type="caution">
    <text evidence="8">The sequence shown here is derived from an EMBL/GenBank/DDBJ whole genome shotgun (WGS) entry which is preliminary data.</text>
</comment>
<keyword evidence="5" id="KW-0472">Membrane</keyword>
<dbReference type="GO" id="GO:0016020">
    <property type="term" value="C:membrane"/>
    <property type="evidence" value="ECO:0007669"/>
    <property type="project" value="UniProtKB-SubCell"/>
</dbReference>
<dbReference type="SMART" id="SM00283">
    <property type="entry name" value="MA"/>
    <property type="match status" value="1"/>
</dbReference>
<dbReference type="Gene3D" id="1.10.287.950">
    <property type="entry name" value="Methyl-accepting chemotaxis protein"/>
    <property type="match status" value="1"/>
</dbReference>
<dbReference type="Pfam" id="PF00672">
    <property type="entry name" value="HAMP"/>
    <property type="match status" value="1"/>
</dbReference>
<dbReference type="GO" id="GO:0007165">
    <property type="term" value="P:signal transduction"/>
    <property type="evidence" value="ECO:0007669"/>
    <property type="project" value="UniProtKB-KW"/>
</dbReference>
<dbReference type="InterPro" id="IPR033462">
    <property type="entry name" value="Cache_3-Cache_2"/>
</dbReference>
<evidence type="ECO:0000259" key="6">
    <source>
        <dbReference type="PROSITE" id="PS50111"/>
    </source>
</evidence>
<dbReference type="SUPFAM" id="SSF158472">
    <property type="entry name" value="HAMP domain-like"/>
    <property type="match status" value="1"/>
</dbReference>
<dbReference type="GO" id="GO:0006935">
    <property type="term" value="P:chemotaxis"/>
    <property type="evidence" value="ECO:0007669"/>
    <property type="project" value="UniProtKB-KW"/>
</dbReference>
<dbReference type="InterPro" id="IPR051310">
    <property type="entry name" value="MCP_chemotaxis"/>
</dbReference>
<reference evidence="8 9" key="1">
    <citation type="submission" date="2019-06" db="EMBL/GenBank/DDBJ databases">
        <authorList>
            <person name="Li J."/>
        </authorList>
    </citation>
    <scope>NUCLEOTIDE SEQUENCE [LARGE SCALE GENOMIC DNA]</scope>
    <source>
        <strain evidence="8 9">CGMCC 1.8012</strain>
    </source>
</reference>
<dbReference type="SUPFAM" id="SSF103190">
    <property type="entry name" value="Sensory domain-like"/>
    <property type="match status" value="1"/>
</dbReference>
<keyword evidence="9" id="KW-1185">Reference proteome</keyword>
<comment type="similarity">
    <text evidence="3">Belongs to the methyl-accepting chemotaxis (MCP) protein family.</text>
</comment>
<dbReference type="InterPro" id="IPR004089">
    <property type="entry name" value="MCPsignal_dom"/>
</dbReference>
<comment type="subcellular location">
    <subcellularLocation>
        <location evidence="1">Membrane</location>
    </subcellularLocation>
</comment>
<proteinExistence type="inferred from homology"/>
<evidence type="ECO:0000256" key="2">
    <source>
        <dbReference type="ARBA" id="ARBA00022500"/>
    </source>
</evidence>
<evidence type="ECO:0000259" key="7">
    <source>
        <dbReference type="PROSITE" id="PS50885"/>
    </source>
</evidence>
<accession>A0A5C4R8K7</accession>
<feature type="domain" description="HAMP" evidence="7">
    <location>
        <begin position="295"/>
        <end position="351"/>
    </location>
</feature>
<dbReference type="CDD" id="cd11386">
    <property type="entry name" value="MCP_signal"/>
    <property type="match status" value="1"/>
</dbReference>
<name>A0A5C4R8K7_9RHOB</name>
<dbReference type="EMBL" id="VDDC01000009">
    <property type="protein sequence ID" value="TNH40270.1"/>
    <property type="molecule type" value="Genomic_DNA"/>
</dbReference>
<keyword evidence="2" id="KW-0145">Chemotaxis</keyword>
<dbReference type="RefSeq" id="WP_052715155.1">
    <property type="nucleotide sequence ID" value="NZ_VDDC01000009.1"/>
</dbReference>
<evidence type="ECO:0000256" key="1">
    <source>
        <dbReference type="ARBA" id="ARBA00004370"/>
    </source>
</evidence>
<dbReference type="SMART" id="SM00304">
    <property type="entry name" value="HAMP"/>
    <property type="match status" value="2"/>
</dbReference>
<evidence type="ECO:0000313" key="8">
    <source>
        <dbReference type="EMBL" id="TNH40270.1"/>
    </source>
</evidence>
<evidence type="ECO:0000256" key="3">
    <source>
        <dbReference type="ARBA" id="ARBA00029447"/>
    </source>
</evidence>
<dbReference type="Pfam" id="PF00015">
    <property type="entry name" value="MCPsignal"/>
    <property type="match status" value="1"/>
</dbReference>
<feature type="domain" description="HAMP" evidence="7">
    <location>
        <begin position="221"/>
        <end position="274"/>
    </location>
</feature>